<reference evidence="1 2" key="1">
    <citation type="submission" date="2018-12" db="EMBL/GenBank/DDBJ databases">
        <authorList>
            <consortium name="Pathogen Informatics"/>
        </authorList>
    </citation>
    <scope>NUCLEOTIDE SEQUENCE [LARGE SCALE GENOMIC DNA]</scope>
    <source>
        <strain evidence="1 2">NCTC12227</strain>
    </source>
</reference>
<dbReference type="Pfam" id="PF06962">
    <property type="entry name" value="rRNA_methylase"/>
    <property type="match status" value="1"/>
</dbReference>
<dbReference type="PANTHER" id="PTHR35276:SF1">
    <property type="entry name" value="TRNA (MNM(5)S(2)U34)-METHYLTRANSFERASE, CHLOROPLASTIC"/>
    <property type="match status" value="1"/>
</dbReference>
<dbReference type="PANTHER" id="PTHR35276">
    <property type="entry name" value="S-ADENOSYL-L-METHIONINE-DEPENDENT METHYLTRANSFERASES SUPERFAMILY PROTEIN"/>
    <property type="match status" value="1"/>
</dbReference>
<dbReference type="EMBL" id="LR134516">
    <property type="protein sequence ID" value="VEJ20914.1"/>
    <property type="molecule type" value="Genomic_DNA"/>
</dbReference>
<organism evidence="1 2">
    <name type="scientific">Neisseria animaloris</name>
    <dbReference type="NCBI Taxonomy" id="326522"/>
    <lineage>
        <taxon>Bacteria</taxon>
        <taxon>Pseudomonadati</taxon>
        <taxon>Pseudomonadota</taxon>
        <taxon>Betaproteobacteria</taxon>
        <taxon>Neisseriales</taxon>
        <taxon>Neisseriaceae</taxon>
        <taxon>Neisseria</taxon>
    </lineage>
</organism>
<dbReference type="CDD" id="cd02440">
    <property type="entry name" value="AdoMet_MTases"/>
    <property type="match status" value="1"/>
</dbReference>
<dbReference type="RefSeq" id="WP_107879287.1">
    <property type="nucleotide sequence ID" value="NZ_JBGNXI010000005.1"/>
</dbReference>
<dbReference type="Proteomes" id="UP000268229">
    <property type="component" value="Chromosome"/>
</dbReference>
<dbReference type="InterPro" id="IPR029063">
    <property type="entry name" value="SAM-dependent_MTases_sf"/>
</dbReference>
<proteinExistence type="predicted"/>
<gene>
    <name evidence="1" type="ORF">NCTC12227_00635</name>
</gene>
<dbReference type="STRING" id="326522.BWD08_06910"/>
<accession>A0A3S4XSF6</accession>
<dbReference type="InterPro" id="IPR010719">
    <property type="entry name" value="MnmM_MeTrfase"/>
</dbReference>
<evidence type="ECO:0000313" key="1">
    <source>
        <dbReference type="EMBL" id="VEJ20914.1"/>
    </source>
</evidence>
<dbReference type="SUPFAM" id="SSF53335">
    <property type="entry name" value="S-adenosyl-L-methionine-dependent methyltransferases"/>
    <property type="match status" value="1"/>
</dbReference>
<name>A0A3S4XSF6_9NEIS</name>
<evidence type="ECO:0000313" key="2">
    <source>
        <dbReference type="Proteomes" id="UP000268229"/>
    </source>
</evidence>
<keyword evidence="1" id="KW-0808">Transferase</keyword>
<keyword evidence="1" id="KW-0489">Methyltransferase</keyword>
<dbReference type="GO" id="GO:0008168">
    <property type="term" value="F:methyltransferase activity"/>
    <property type="evidence" value="ECO:0007669"/>
    <property type="project" value="UniProtKB-KW"/>
</dbReference>
<dbReference type="GO" id="GO:0032259">
    <property type="term" value="P:methylation"/>
    <property type="evidence" value="ECO:0007669"/>
    <property type="project" value="UniProtKB-KW"/>
</dbReference>
<keyword evidence="2" id="KW-1185">Reference proteome</keyword>
<dbReference type="KEGG" id="nani:NCTC12227_00635"/>
<dbReference type="OrthoDB" id="9792989at2"/>
<sequence length="188" mass="20743">MLLKNILPFTHYLLRGKIRDGDTVFDGTAGNGHDTLLLAQCVGKEGKVWAFDVQQQALDATASRLKEAGVRERVNLVLSGHETLADYVCGPLSAAVFNFGWLPNSDKSCTTQTDTSIRALQAALDLLQNGGLLLAVLYPGHEEGRREAEAVEHWAAELPQHRFAALKYGFVNRRNRPPYLLAVEKLCE</sequence>
<protein>
    <submittedName>
        <fullName evidence="1">Putative rRNA methyltransferase</fullName>
    </submittedName>
</protein>
<dbReference type="AlphaFoldDB" id="A0A3S4XSF6"/>
<dbReference type="Gene3D" id="3.40.50.150">
    <property type="entry name" value="Vaccinia Virus protein VP39"/>
    <property type="match status" value="1"/>
</dbReference>